<dbReference type="InterPro" id="IPR006059">
    <property type="entry name" value="SBP"/>
</dbReference>
<gene>
    <name evidence="3" type="ORF">FXF69_24310</name>
</gene>
<evidence type="ECO:0000313" key="3">
    <source>
        <dbReference type="EMBL" id="TYB44082.1"/>
    </source>
</evidence>
<organism evidence="3 4">
    <name type="scientific">Actinomadura chibensis</name>
    <dbReference type="NCBI Taxonomy" id="392828"/>
    <lineage>
        <taxon>Bacteria</taxon>
        <taxon>Bacillati</taxon>
        <taxon>Actinomycetota</taxon>
        <taxon>Actinomycetes</taxon>
        <taxon>Streptosporangiales</taxon>
        <taxon>Thermomonosporaceae</taxon>
        <taxon>Actinomadura</taxon>
    </lineage>
</organism>
<proteinExistence type="predicted"/>
<keyword evidence="1 2" id="KW-0732">Signal</keyword>
<reference evidence="3 4" key="1">
    <citation type="submission" date="2019-08" db="EMBL/GenBank/DDBJ databases">
        <title>Actinomadura sp. nov. CYP1-5 isolated from mountain soil.</title>
        <authorList>
            <person name="Songsumanus A."/>
            <person name="Kuncharoen N."/>
            <person name="Kudo T."/>
            <person name="Yuki M."/>
            <person name="Igarashi Y."/>
            <person name="Tanasupawat S."/>
        </authorList>
    </citation>
    <scope>NUCLEOTIDE SEQUENCE [LARGE SCALE GENOMIC DNA]</scope>
    <source>
        <strain evidence="3 4">JCM 14158</strain>
    </source>
</reference>
<keyword evidence="4" id="KW-1185">Reference proteome</keyword>
<sequence length="379" mass="40835">MTVFKGTVFTGRRAGGAMVAAVVALAAAAGCGGGAGKEAAAKRCESSASGDAAWAGDAANARALADLCERAAKAGQTQVVVYGAYAELFRPIWQDFAKRYPVKIVPKVQPPGATVSAVQSEVSSGRQVGDALMLGLESVSVCADKGLLQPFEPATVDDLPARYRDSEQRFYVPYGDVYGFMYNTKKMAEKDVPKNMDDLVSGRLKGFVLDEPSLGVLTAQSLMPLFKANRLTLDQMRKLKQNGKQVDSTRPYYDRLVTGETTMMPFASHMRYLRQKQNGAPVGFTAVPALSSLLYGSTAVIKGAPHEDAAKLWASWMLTPEAQKLIASKGLNTPLRPGVGTPPEWPDYHALESALPQIPPEDFNRVLQEFLAWVKPVNS</sequence>
<dbReference type="Proteomes" id="UP000323380">
    <property type="component" value="Unassembled WGS sequence"/>
</dbReference>
<dbReference type="Gene3D" id="3.40.190.10">
    <property type="entry name" value="Periplasmic binding protein-like II"/>
    <property type="match status" value="2"/>
</dbReference>
<dbReference type="RefSeq" id="WP_083981302.1">
    <property type="nucleotide sequence ID" value="NZ_VSFG01000005.1"/>
</dbReference>
<comment type="caution">
    <text evidence="3">The sequence shown here is derived from an EMBL/GenBank/DDBJ whole genome shotgun (WGS) entry which is preliminary data.</text>
</comment>
<dbReference type="GO" id="GO:0030288">
    <property type="term" value="C:outer membrane-bounded periplasmic space"/>
    <property type="evidence" value="ECO:0007669"/>
    <property type="project" value="TreeGrafter"/>
</dbReference>
<dbReference type="EMBL" id="VSFG01000005">
    <property type="protein sequence ID" value="TYB44082.1"/>
    <property type="molecule type" value="Genomic_DNA"/>
</dbReference>
<dbReference type="Pfam" id="PF13416">
    <property type="entry name" value="SBP_bac_8"/>
    <property type="match status" value="1"/>
</dbReference>
<evidence type="ECO:0000256" key="2">
    <source>
        <dbReference type="SAM" id="SignalP"/>
    </source>
</evidence>
<evidence type="ECO:0000313" key="4">
    <source>
        <dbReference type="Proteomes" id="UP000323380"/>
    </source>
</evidence>
<dbReference type="AlphaFoldDB" id="A0A5D0NI79"/>
<dbReference type="PANTHER" id="PTHR30006:SF25">
    <property type="entry name" value="PHOSPHOGLYCERATE TRANSPORT REGULATORY PROTEIN PGTC"/>
    <property type="match status" value="1"/>
</dbReference>
<evidence type="ECO:0000256" key="1">
    <source>
        <dbReference type="ARBA" id="ARBA00022729"/>
    </source>
</evidence>
<feature type="signal peptide" evidence="2">
    <location>
        <begin position="1"/>
        <end position="29"/>
    </location>
</feature>
<accession>A0A5D0NI79</accession>
<dbReference type="STRING" id="1220554.GCA_001552135_06125"/>
<feature type="chain" id="PRO_5038642248" evidence="2">
    <location>
        <begin position="30"/>
        <end position="379"/>
    </location>
</feature>
<dbReference type="PROSITE" id="PS51257">
    <property type="entry name" value="PROKAR_LIPOPROTEIN"/>
    <property type="match status" value="1"/>
</dbReference>
<name>A0A5D0NI79_9ACTN</name>
<dbReference type="PANTHER" id="PTHR30006">
    <property type="entry name" value="THIAMINE-BINDING PERIPLASMIC PROTEIN-RELATED"/>
    <property type="match status" value="1"/>
</dbReference>
<dbReference type="SUPFAM" id="SSF53850">
    <property type="entry name" value="Periplasmic binding protein-like II"/>
    <property type="match status" value="1"/>
</dbReference>
<protein>
    <submittedName>
        <fullName evidence="3">Extracellular solute-binding protein</fullName>
    </submittedName>
</protein>